<dbReference type="InterPro" id="IPR031794">
    <property type="entry name" value="HMMR_C"/>
</dbReference>
<protein>
    <recommendedName>
        <fullName evidence="6">Hyaluronan-mediated motility receptor C-terminal domain-containing protein</fullName>
    </recommendedName>
</protein>
<proteinExistence type="predicted"/>
<evidence type="ECO:0000313" key="8">
    <source>
        <dbReference type="Proteomes" id="UP000719412"/>
    </source>
</evidence>
<feature type="domain" description="Hyaluronan-mediated motility receptor C-terminal" evidence="6">
    <location>
        <begin position="704"/>
        <end position="846"/>
    </location>
</feature>
<keyword evidence="8" id="KW-1185">Reference proteome</keyword>
<feature type="region of interest" description="Disordered" evidence="5">
    <location>
        <begin position="827"/>
        <end position="861"/>
    </location>
</feature>
<feature type="coiled-coil region" evidence="4">
    <location>
        <begin position="788"/>
        <end position="822"/>
    </location>
</feature>
<feature type="coiled-coil region" evidence="4">
    <location>
        <begin position="495"/>
        <end position="606"/>
    </location>
</feature>
<gene>
    <name evidence="7" type="ORF">GEV33_004775</name>
</gene>
<dbReference type="PANTHER" id="PTHR18956:SF6">
    <property type="entry name" value="HYALURONAN MEDIATED MOTILITY RECEPTOR"/>
    <property type="match status" value="1"/>
</dbReference>
<dbReference type="EMBL" id="JABDTM020018436">
    <property type="protein sequence ID" value="KAH0818019.1"/>
    <property type="molecule type" value="Genomic_DNA"/>
</dbReference>
<feature type="compositionally biased region" description="Polar residues" evidence="5">
    <location>
        <begin position="168"/>
        <end position="186"/>
    </location>
</feature>
<organism evidence="7 8">
    <name type="scientific">Tenebrio molitor</name>
    <name type="common">Yellow mealworm beetle</name>
    <dbReference type="NCBI Taxonomy" id="7067"/>
    <lineage>
        <taxon>Eukaryota</taxon>
        <taxon>Metazoa</taxon>
        <taxon>Ecdysozoa</taxon>
        <taxon>Arthropoda</taxon>
        <taxon>Hexapoda</taxon>
        <taxon>Insecta</taxon>
        <taxon>Pterygota</taxon>
        <taxon>Neoptera</taxon>
        <taxon>Endopterygota</taxon>
        <taxon>Coleoptera</taxon>
        <taxon>Polyphaga</taxon>
        <taxon>Cucujiformia</taxon>
        <taxon>Tenebrionidae</taxon>
        <taxon>Tenebrio</taxon>
    </lineage>
</organism>
<dbReference type="PANTHER" id="PTHR18956">
    <property type="entry name" value="HYALURONAN MEDIATED MOTILITY RECEPTOR"/>
    <property type="match status" value="1"/>
</dbReference>
<feature type="coiled-coil region" evidence="4">
    <location>
        <begin position="226"/>
        <end position="446"/>
    </location>
</feature>
<feature type="coiled-coil region" evidence="4">
    <location>
        <begin position="639"/>
        <end position="736"/>
    </location>
</feature>
<evidence type="ECO:0000256" key="3">
    <source>
        <dbReference type="ARBA" id="ARBA00023212"/>
    </source>
</evidence>
<keyword evidence="2" id="KW-0963">Cytoplasm</keyword>
<evidence type="ECO:0000256" key="1">
    <source>
        <dbReference type="ARBA" id="ARBA00004186"/>
    </source>
</evidence>
<comment type="caution">
    <text evidence="7">The sequence shown here is derived from an EMBL/GenBank/DDBJ whole genome shotgun (WGS) entry which is preliminary data.</text>
</comment>
<accession>A0A8J6LD51</accession>
<dbReference type="AlphaFoldDB" id="A0A8J6LD51"/>
<reference evidence="7" key="1">
    <citation type="journal article" date="2020" name="J Insects Food Feed">
        <title>The yellow mealworm (Tenebrio molitor) genome: a resource for the emerging insects as food and feed industry.</title>
        <authorList>
            <person name="Eriksson T."/>
            <person name="Andere A."/>
            <person name="Kelstrup H."/>
            <person name="Emery V."/>
            <person name="Picard C."/>
        </authorList>
    </citation>
    <scope>NUCLEOTIDE SEQUENCE</scope>
    <source>
        <strain evidence="7">Stoneville</strain>
        <tissue evidence="7">Whole head</tissue>
    </source>
</reference>
<feature type="compositionally biased region" description="Basic and acidic residues" evidence="5">
    <location>
        <begin position="827"/>
        <end position="841"/>
    </location>
</feature>
<dbReference type="GO" id="GO:0005540">
    <property type="term" value="F:hyaluronic acid binding"/>
    <property type="evidence" value="ECO:0007669"/>
    <property type="project" value="InterPro"/>
</dbReference>
<evidence type="ECO:0000259" key="6">
    <source>
        <dbReference type="Pfam" id="PF15908"/>
    </source>
</evidence>
<keyword evidence="3" id="KW-0206">Cytoskeleton</keyword>
<dbReference type="Pfam" id="PF15908">
    <property type="entry name" value="HMMR_C"/>
    <property type="match status" value="1"/>
</dbReference>
<dbReference type="Proteomes" id="UP000719412">
    <property type="component" value="Unassembled WGS sequence"/>
</dbReference>
<evidence type="ECO:0000256" key="4">
    <source>
        <dbReference type="SAM" id="Coils"/>
    </source>
</evidence>
<sequence length="861" mass="99889">MSSTSESNSSQHKNVDQQVSLVLEQLVEVEERMRNRCDAIDVICRQLMQQLNIDECLLSISNEEIVDCGERIEVSDNYEMFIRSCSEGIAELVLEKVKEKNQNGNVGEKMREILKKMSGLARRVLSEIFFPIIIEACTPSPAKYNVSTQEKIKMGVMGKAGTYVKRSGSPSRSDTGSVHSTPCFQTPTVPSKKKKLLGLSFKSTKTVDAEELREKIVECNNKDLYISDLTEQVEEMTARITDLQKENARLQSEKDECEGALVALQKQQKEVSLECSKRYSEINVHFKDMARQLRQIREEHENLRSHNLVDLAKLLTYIGKIQELYDITIEECKGELERERREAREKKEKMRRDHFEEVELLITQHEQEGAAIEKKLEESEERVKLLEETLKDANLRSELQIKEKTEEMQLLDKRHREEKDEVGKKLEESEAKIRLLEENFKDVNVLTELQMKEKIQEIEVGWKLELMKKEKEHEAILKECQEISEYNIIQSELEKNEIKALLSEKEQSYEAVEIKREQLEEEVNNLKNEKHAYELSISTFRDTIEVLKRRLINSDRDVEQLKEELEKSEAKILQFEKKCIELSDQLQEAQNGKEELEMQYESTSKIMQSQVSAVEKNLLEKVDALSSESRKMLKDKELLDEVLQQYKDQQSTVAEAQEAIKLSNSLIDSMELKQSELEAELKVCMAKLEEEIEEGAEVRKKYIEKSGKYDELAQQFEQLLQELDRAKGRTQELEKLIGPYQEQLEAYHCELSLLSNEKSSIANQAKELGLKYAEILGHQNHKQKIKHVKDLKEKLSEFSQKNMELEAKNYKSNKLIEKLKKEIDDLRKPGKKLKIGEDKENMASPKCLKGTQSPGPLKDKN</sequence>
<keyword evidence="4" id="KW-0175">Coiled coil</keyword>
<name>A0A8J6LD51_TENMO</name>
<evidence type="ECO:0000313" key="7">
    <source>
        <dbReference type="EMBL" id="KAH0818019.1"/>
    </source>
</evidence>
<dbReference type="GO" id="GO:0005819">
    <property type="term" value="C:spindle"/>
    <property type="evidence" value="ECO:0007669"/>
    <property type="project" value="UniProtKB-SubCell"/>
</dbReference>
<reference evidence="7" key="2">
    <citation type="submission" date="2021-08" db="EMBL/GenBank/DDBJ databases">
        <authorList>
            <person name="Eriksson T."/>
        </authorList>
    </citation>
    <scope>NUCLEOTIDE SEQUENCE</scope>
    <source>
        <strain evidence="7">Stoneville</strain>
        <tissue evidence="7">Whole head</tissue>
    </source>
</reference>
<comment type="subcellular location">
    <subcellularLocation>
        <location evidence="1">Cytoplasm</location>
        <location evidence="1">Cytoskeleton</location>
        <location evidence="1">Spindle</location>
    </subcellularLocation>
</comment>
<feature type="region of interest" description="Disordered" evidence="5">
    <location>
        <begin position="164"/>
        <end position="186"/>
    </location>
</feature>
<evidence type="ECO:0000256" key="2">
    <source>
        <dbReference type="ARBA" id="ARBA00022490"/>
    </source>
</evidence>
<dbReference type="InterPro" id="IPR026203">
    <property type="entry name" value="IHABP"/>
</dbReference>
<evidence type="ECO:0000256" key="5">
    <source>
        <dbReference type="SAM" id="MobiDB-lite"/>
    </source>
</evidence>